<protein>
    <submittedName>
        <fullName evidence="2">Leucine-rich repeat receptor-like kinase</fullName>
    </submittedName>
</protein>
<sequence>MLRVYSICPLIYTCVLASLWTAISAAQEPQLLADCTFSGNTTALDGGPCPILNANSSMALVADSTWGMALSCSPPDGADNETLSQWISTLPVLAAVPYGSVGPFAINLWFKPGNLSQSNSSTGQFLFSQVPGTLALRGRNISAELNASITNTSTSVTDKLTQASGVPNTTAMLNAVLARRAARNASQLAAPDTDPAPLPSETLPTTRRAVMRHLMQDAPDEAATALNTSKQTTSVPTIVVTRHAVNESRTSGATFPNQVQVFLPAGIDPAVGVVRTLIRDADDGGTEPLFLDSDGFINNLDGISNDPFHTQAVYRAPFCDSYMTCHMPHDVVDATCIREGMWHMLTITTLKPTLSLSSQALDNEAVANASAATPANLKGYAIYLDGMLAATLADSQPLSDGATFGFHPSATGGGPMHFGNGSIHVCIGRQCYCRIQAQMSP</sequence>
<keyword evidence="2" id="KW-0418">Kinase</keyword>
<dbReference type="Proteomes" id="UP000485058">
    <property type="component" value="Unassembled WGS sequence"/>
</dbReference>
<name>A0A699Z5M5_HAELA</name>
<keyword evidence="3" id="KW-1185">Reference proteome</keyword>
<dbReference type="GO" id="GO:0016301">
    <property type="term" value="F:kinase activity"/>
    <property type="evidence" value="ECO:0007669"/>
    <property type="project" value="UniProtKB-KW"/>
</dbReference>
<reference evidence="2 3" key="1">
    <citation type="submission" date="2020-02" db="EMBL/GenBank/DDBJ databases">
        <title>Draft genome sequence of Haematococcus lacustris strain NIES-144.</title>
        <authorList>
            <person name="Morimoto D."/>
            <person name="Nakagawa S."/>
            <person name="Yoshida T."/>
            <person name="Sawayama S."/>
        </authorList>
    </citation>
    <scope>NUCLEOTIDE SEQUENCE [LARGE SCALE GENOMIC DNA]</scope>
    <source>
        <strain evidence="2 3">NIES-144</strain>
    </source>
</reference>
<evidence type="ECO:0000313" key="3">
    <source>
        <dbReference type="Proteomes" id="UP000485058"/>
    </source>
</evidence>
<dbReference type="AlphaFoldDB" id="A0A699Z5M5"/>
<proteinExistence type="predicted"/>
<feature type="signal peptide" evidence="1">
    <location>
        <begin position="1"/>
        <end position="26"/>
    </location>
</feature>
<keyword evidence="2" id="KW-0675">Receptor</keyword>
<dbReference type="EMBL" id="BLLF01000745">
    <property type="protein sequence ID" value="GFH14586.1"/>
    <property type="molecule type" value="Genomic_DNA"/>
</dbReference>
<gene>
    <name evidence="2" type="ORF">HaLaN_10672</name>
</gene>
<feature type="chain" id="PRO_5025608184" evidence="1">
    <location>
        <begin position="27"/>
        <end position="441"/>
    </location>
</feature>
<keyword evidence="2" id="KW-0808">Transferase</keyword>
<keyword evidence="1" id="KW-0732">Signal</keyword>
<accession>A0A699Z5M5</accession>
<evidence type="ECO:0000256" key="1">
    <source>
        <dbReference type="SAM" id="SignalP"/>
    </source>
</evidence>
<evidence type="ECO:0000313" key="2">
    <source>
        <dbReference type="EMBL" id="GFH14586.1"/>
    </source>
</evidence>
<organism evidence="2 3">
    <name type="scientific">Haematococcus lacustris</name>
    <name type="common">Green alga</name>
    <name type="synonym">Haematococcus pluvialis</name>
    <dbReference type="NCBI Taxonomy" id="44745"/>
    <lineage>
        <taxon>Eukaryota</taxon>
        <taxon>Viridiplantae</taxon>
        <taxon>Chlorophyta</taxon>
        <taxon>core chlorophytes</taxon>
        <taxon>Chlorophyceae</taxon>
        <taxon>CS clade</taxon>
        <taxon>Chlamydomonadales</taxon>
        <taxon>Haematococcaceae</taxon>
        <taxon>Haematococcus</taxon>
    </lineage>
</organism>
<comment type="caution">
    <text evidence="2">The sequence shown here is derived from an EMBL/GenBank/DDBJ whole genome shotgun (WGS) entry which is preliminary data.</text>
</comment>